<dbReference type="KEGG" id="npi:G7071_15615"/>
<dbReference type="InterPro" id="IPR036388">
    <property type="entry name" value="WH-like_DNA-bd_sf"/>
</dbReference>
<gene>
    <name evidence="6" type="ORF">G7071_15615</name>
</gene>
<dbReference type="SUPFAM" id="SSF52172">
    <property type="entry name" value="CheY-like"/>
    <property type="match status" value="1"/>
</dbReference>
<dbReference type="InterPro" id="IPR012074">
    <property type="entry name" value="GAF_ANTAR"/>
</dbReference>
<reference evidence="6 7" key="1">
    <citation type="submission" date="2020-03" db="EMBL/GenBank/DDBJ databases">
        <title>Nocardioides sp. nov., isolated from fish.</title>
        <authorList>
            <person name="Hyun D.-W."/>
            <person name="Bae J.-W."/>
        </authorList>
    </citation>
    <scope>NUCLEOTIDE SEQUENCE [LARGE SCALE GENOMIC DNA]</scope>
    <source>
        <strain evidence="6 7">HDW12A</strain>
    </source>
</reference>
<protein>
    <submittedName>
        <fullName evidence="6">GAF and ANTAR domain-containing protein</fullName>
    </submittedName>
</protein>
<dbReference type="Gene3D" id="1.10.10.10">
    <property type="entry name" value="Winged helix-like DNA-binding domain superfamily/Winged helix DNA-binding domain"/>
    <property type="match status" value="1"/>
</dbReference>
<evidence type="ECO:0000313" key="6">
    <source>
        <dbReference type="EMBL" id="QIK76637.1"/>
    </source>
</evidence>
<dbReference type="Pfam" id="PF13185">
    <property type="entry name" value="GAF_2"/>
    <property type="match status" value="1"/>
</dbReference>
<dbReference type="PROSITE" id="PS50921">
    <property type="entry name" value="ANTAR"/>
    <property type="match status" value="1"/>
</dbReference>
<evidence type="ECO:0000259" key="5">
    <source>
        <dbReference type="PROSITE" id="PS50921"/>
    </source>
</evidence>
<evidence type="ECO:0000313" key="7">
    <source>
        <dbReference type="Proteomes" id="UP000502035"/>
    </source>
</evidence>
<dbReference type="RefSeq" id="WP_166320264.1">
    <property type="nucleotide sequence ID" value="NZ_CP049866.1"/>
</dbReference>
<dbReference type="EMBL" id="CP049866">
    <property type="protein sequence ID" value="QIK76637.1"/>
    <property type="molecule type" value="Genomic_DNA"/>
</dbReference>
<sequence length="227" mass="24739">MANTEFLDLSRRLRAALTPADLDATLANITAAAVEVLPDVRYASITIRHADDRLETAAPTDDLICDLDAAQYELREGPCYHASTDSVHVTGPHLAADARWPRYAPVAVSAGVLAQAGIRLFDAEKSKGALNLYSEKEGVFGDLDALGELFSHQAAMAIDYAREITHLQQAVQTRQVIGQAVGVVMHKYAMDDARAFAFLTRLSSNSNTKLRIVAERLLEETSDDRSL</sequence>
<proteinExistence type="predicted"/>
<dbReference type="SUPFAM" id="SSF55781">
    <property type="entry name" value="GAF domain-like"/>
    <property type="match status" value="1"/>
</dbReference>
<dbReference type="Pfam" id="PF03861">
    <property type="entry name" value="ANTAR"/>
    <property type="match status" value="1"/>
</dbReference>
<dbReference type="Proteomes" id="UP000502035">
    <property type="component" value="Chromosome"/>
</dbReference>
<dbReference type="InterPro" id="IPR029016">
    <property type="entry name" value="GAF-like_dom_sf"/>
</dbReference>
<evidence type="ECO:0000256" key="2">
    <source>
        <dbReference type="ARBA" id="ARBA00022777"/>
    </source>
</evidence>
<evidence type="ECO:0000256" key="4">
    <source>
        <dbReference type="ARBA" id="ARBA00023163"/>
    </source>
</evidence>
<dbReference type="InterPro" id="IPR003018">
    <property type="entry name" value="GAF"/>
</dbReference>
<dbReference type="InterPro" id="IPR005561">
    <property type="entry name" value="ANTAR"/>
</dbReference>
<dbReference type="GO" id="GO:0003723">
    <property type="term" value="F:RNA binding"/>
    <property type="evidence" value="ECO:0007669"/>
    <property type="project" value="InterPro"/>
</dbReference>
<dbReference type="AlphaFoldDB" id="A0A6G7YIS5"/>
<dbReference type="GO" id="GO:0016301">
    <property type="term" value="F:kinase activity"/>
    <property type="evidence" value="ECO:0007669"/>
    <property type="project" value="UniProtKB-KW"/>
</dbReference>
<keyword evidence="7" id="KW-1185">Reference proteome</keyword>
<feature type="domain" description="ANTAR" evidence="5">
    <location>
        <begin position="157"/>
        <end position="218"/>
    </location>
</feature>
<dbReference type="Gene3D" id="3.30.450.40">
    <property type="match status" value="1"/>
</dbReference>
<keyword evidence="2" id="KW-0418">Kinase</keyword>
<keyword evidence="3" id="KW-0805">Transcription regulation</keyword>
<dbReference type="SMART" id="SM01012">
    <property type="entry name" value="ANTAR"/>
    <property type="match status" value="1"/>
</dbReference>
<dbReference type="PIRSF" id="PIRSF036625">
    <property type="entry name" value="GAF_ANTAR"/>
    <property type="match status" value="1"/>
</dbReference>
<name>A0A6G7YIS5_9ACTN</name>
<accession>A0A6G7YIS5</accession>
<evidence type="ECO:0000256" key="3">
    <source>
        <dbReference type="ARBA" id="ARBA00023015"/>
    </source>
</evidence>
<evidence type="ECO:0000256" key="1">
    <source>
        <dbReference type="ARBA" id="ARBA00022679"/>
    </source>
</evidence>
<organism evidence="6 7">
    <name type="scientific">Nocardioides piscis</name>
    <dbReference type="NCBI Taxonomy" id="2714938"/>
    <lineage>
        <taxon>Bacteria</taxon>
        <taxon>Bacillati</taxon>
        <taxon>Actinomycetota</taxon>
        <taxon>Actinomycetes</taxon>
        <taxon>Propionibacteriales</taxon>
        <taxon>Nocardioidaceae</taxon>
        <taxon>Nocardioides</taxon>
    </lineage>
</organism>
<keyword evidence="1" id="KW-0808">Transferase</keyword>
<keyword evidence="4" id="KW-0804">Transcription</keyword>
<dbReference type="InterPro" id="IPR011006">
    <property type="entry name" value="CheY-like_superfamily"/>
</dbReference>